<feature type="compositionally biased region" description="Low complexity" evidence="3">
    <location>
        <begin position="7"/>
        <end position="25"/>
    </location>
</feature>
<evidence type="ECO:0000313" key="5">
    <source>
        <dbReference type="EMBL" id="KAK1367899.1"/>
    </source>
</evidence>
<keyword evidence="6" id="KW-1185">Reference proteome</keyword>
<dbReference type="AlphaFoldDB" id="A0AAD8HIS7"/>
<dbReference type="Gene3D" id="2.60.40.1820">
    <property type="match status" value="1"/>
</dbReference>
<sequence>MTDRVYPSATKPNGTTTTTPAVAATNHHNPLPIPPAKAHLRHPYRQNPPQTARRRSHRTKRNYFCCCCCWSIFILIILLIATAIAGAIAYSIYKPHRPTFSFTSLKISQFNLTTASDDSTRLTTKLNITLSCTNPNKKLIFIYDPIQITTLTSSEVELGQGSFKSFTSNPKNITYIHTPLHTTSQVLDADSVTSLRSDLKKKSGLPLKILLDTKVVVKADNLKTKKLGIRIKCEGVHVTTPKGMELVYVKRNSNM</sequence>
<reference evidence="5" key="2">
    <citation type="submission" date="2023-05" db="EMBL/GenBank/DDBJ databases">
        <authorList>
            <person name="Schelkunov M.I."/>
        </authorList>
    </citation>
    <scope>NUCLEOTIDE SEQUENCE</scope>
    <source>
        <strain evidence="5">Hsosn_3</strain>
        <tissue evidence="5">Leaf</tissue>
    </source>
</reference>
<keyword evidence="2 4" id="KW-0472">Membrane</keyword>
<gene>
    <name evidence="5" type="ORF">POM88_033991</name>
</gene>
<comment type="caution">
    <text evidence="5">The sequence shown here is derived from an EMBL/GenBank/DDBJ whole genome shotgun (WGS) entry which is preliminary data.</text>
</comment>
<keyword evidence="4" id="KW-1133">Transmembrane helix</keyword>
<evidence type="ECO:0000256" key="3">
    <source>
        <dbReference type="SAM" id="MobiDB-lite"/>
    </source>
</evidence>
<evidence type="ECO:0000313" key="6">
    <source>
        <dbReference type="Proteomes" id="UP001237642"/>
    </source>
</evidence>
<accession>A0AAD8HIS7</accession>
<name>A0AAD8HIS7_9APIA</name>
<evidence type="ECO:0000256" key="4">
    <source>
        <dbReference type="SAM" id="Phobius"/>
    </source>
</evidence>
<dbReference type="SUPFAM" id="SSF117070">
    <property type="entry name" value="LEA14-like"/>
    <property type="match status" value="1"/>
</dbReference>
<protein>
    <submittedName>
        <fullName evidence="5">Late embryogenesis abundant protein, LEA-14</fullName>
    </submittedName>
</protein>
<evidence type="ECO:0000256" key="1">
    <source>
        <dbReference type="ARBA" id="ARBA00004370"/>
    </source>
</evidence>
<proteinExistence type="predicted"/>
<dbReference type="Proteomes" id="UP001237642">
    <property type="component" value="Unassembled WGS sequence"/>
</dbReference>
<feature type="region of interest" description="Disordered" evidence="3">
    <location>
        <begin position="1"/>
        <end position="55"/>
    </location>
</feature>
<organism evidence="5 6">
    <name type="scientific">Heracleum sosnowskyi</name>
    <dbReference type="NCBI Taxonomy" id="360622"/>
    <lineage>
        <taxon>Eukaryota</taxon>
        <taxon>Viridiplantae</taxon>
        <taxon>Streptophyta</taxon>
        <taxon>Embryophyta</taxon>
        <taxon>Tracheophyta</taxon>
        <taxon>Spermatophyta</taxon>
        <taxon>Magnoliopsida</taxon>
        <taxon>eudicotyledons</taxon>
        <taxon>Gunneridae</taxon>
        <taxon>Pentapetalae</taxon>
        <taxon>asterids</taxon>
        <taxon>campanulids</taxon>
        <taxon>Apiales</taxon>
        <taxon>Apiaceae</taxon>
        <taxon>Apioideae</taxon>
        <taxon>apioid superclade</taxon>
        <taxon>Tordylieae</taxon>
        <taxon>Tordyliinae</taxon>
        <taxon>Heracleum</taxon>
    </lineage>
</organism>
<feature type="transmembrane region" description="Helical" evidence="4">
    <location>
        <begin position="63"/>
        <end position="93"/>
    </location>
</feature>
<comment type="subcellular location">
    <subcellularLocation>
        <location evidence="1">Membrane</location>
    </subcellularLocation>
</comment>
<dbReference type="GO" id="GO:0098542">
    <property type="term" value="P:defense response to other organism"/>
    <property type="evidence" value="ECO:0007669"/>
    <property type="project" value="InterPro"/>
</dbReference>
<dbReference type="EMBL" id="JAUIZM010000008">
    <property type="protein sequence ID" value="KAK1367899.1"/>
    <property type="molecule type" value="Genomic_DNA"/>
</dbReference>
<dbReference type="InterPro" id="IPR044839">
    <property type="entry name" value="NDR1-like"/>
</dbReference>
<reference evidence="5" key="1">
    <citation type="submission" date="2023-02" db="EMBL/GenBank/DDBJ databases">
        <title>Genome of toxic invasive species Heracleum sosnowskyi carries increased number of genes despite the absence of recent whole-genome duplications.</title>
        <authorList>
            <person name="Schelkunov M."/>
            <person name="Shtratnikova V."/>
            <person name="Makarenko M."/>
            <person name="Klepikova A."/>
            <person name="Omelchenko D."/>
            <person name="Novikova G."/>
            <person name="Obukhova E."/>
            <person name="Bogdanov V."/>
            <person name="Penin A."/>
            <person name="Logacheva M."/>
        </authorList>
    </citation>
    <scope>NUCLEOTIDE SEQUENCE</scope>
    <source>
        <strain evidence="5">Hsosn_3</strain>
        <tissue evidence="5">Leaf</tissue>
    </source>
</reference>
<dbReference type="GO" id="GO:0005886">
    <property type="term" value="C:plasma membrane"/>
    <property type="evidence" value="ECO:0007669"/>
    <property type="project" value="TreeGrafter"/>
</dbReference>
<keyword evidence="4" id="KW-0812">Transmembrane</keyword>
<dbReference type="PANTHER" id="PTHR31234:SF6">
    <property type="entry name" value="LATE EMBRYOGENESIS ABUNDANT PROTEIN LEA-2 SUBGROUP DOMAIN-CONTAINING PROTEIN"/>
    <property type="match status" value="1"/>
</dbReference>
<dbReference type="PANTHER" id="PTHR31234">
    <property type="entry name" value="LATE EMBRYOGENESIS ABUNDANT (LEA) HYDROXYPROLINE-RICH GLYCOPROTEIN FAMILY"/>
    <property type="match status" value="1"/>
</dbReference>
<evidence type="ECO:0000256" key="2">
    <source>
        <dbReference type="ARBA" id="ARBA00023136"/>
    </source>
</evidence>